<evidence type="ECO:0000256" key="6">
    <source>
        <dbReference type="ARBA" id="ARBA00023146"/>
    </source>
</evidence>
<protein>
    <submittedName>
        <fullName evidence="8">Unannotated protein</fullName>
    </submittedName>
</protein>
<dbReference type="Pfam" id="PF00749">
    <property type="entry name" value="tRNA-synt_1c"/>
    <property type="match status" value="1"/>
</dbReference>
<keyword evidence="1" id="KW-0436">Ligase</keyword>
<dbReference type="AlphaFoldDB" id="A0A6J6ASN4"/>
<dbReference type="InterPro" id="IPR049940">
    <property type="entry name" value="GluQ/Sye"/>
</dbReference>
<evidence type="ECO:0000256" key="3">
    <source>
        <dbReference type="ARBA" id="ARBA00022741"/>
    </source>
</evidence>
<organism evidence="8">
    <name type="scientific">freshwater metagenome</name>
    <dbReference type="NCBI Taxonomy" id="449393"/>
    <lineage>
        <taxon>unclassified sequences</taxon>
        <taxon>metagenomes</taxon>
        <taxon>ecological metagenomes</taxon>
    </lineage>
</organism>
<keyword evidence="4" id="KW-0862">Zinc</keyword>
<dbReference type="InterPro" id="IPR000924">
    <property type="entry name" value="Glu/Gln-tRNA-synth"/>
</dbReference>
<evidence type="ECO:0000256" key="1">
    <source>
        <dbReference type="ARBA" id="ARBA00022598"/>
    </source>
</evidence>
<dbReference type="GO" id="GO:0005524">
    <property type="term" value="F:ATP binding"/>
    <property type="evidence" value="ECO:0007669"/>
    <property type="project" value="UniProtKB-KW"/>
</dbReference>
<evidence type="ECO:0000259" key="7">
    <source>
        <dbReference type="Pfam" id="PF00749"/>
    </source>
</evidence>
<reference evidence="8" key="1">
    <citation type="submission" date="2020-05" db="EMBL/GenBank/DDBJ databases">
        <authorList>
            <person name="Chiriac C."/>
            <person name="Salcher M."/>
            <person name="Ghai R."/>
            <person name="Kavagutti S V."/>
        </authorList>
    </citation>
    <scope>NUCLEOTIDE SEQUENCE</scope>
</reference>
<sequence length="297" mass="32295">MLAGRFAPSPSGSLHLGNLRTAFAAWLVAQQNEAKFFLRFEDLTTGAAPIAQAEQVHDLALLGLTHDGEVTRQSDRTALYAAAIKQLEQRGMTYDCYCSRREVREAAAAPHGAGPEGSYPRTCVKLTRAQVNEHKRAGRRPALRLHGSAGVHSGGLYTDDFVLRRADGVAAYNLAVVVDDADQGIDHVVRGDDLVETTPRQILLQHLLGYSTPSYLHVPLVVGPDGERLSKRHGAVGLLDLIPLGYKPEQILGWLAYSLGMTAEESPITAKEAVGVFSVQNIPAEPWVFDPTRLRSE</sequence>
<keyword evidence="5" id="KW-0067">ATP-binding</keyword>
<keyword evidence="2" id="KW-0479">Metal-binding</keyword>
<name>A0A6J6ASN4_9ZZZZ</name>
<dbReference type="GO" id="GO:0005829">
    <property type="term" value="C:cytosol"/>
    <property type="evidence" value="ECO:0007669"/>
    <property type="project" value="TreeGrafter"/>
</dbReference>
<dbReference type="PANTHER" id="PTHR43311">
    <property type="entry name" value="GLUTAMATE--TRNA LIGASE"/>
    <property type="match status" value="1"/>
</dbReference>
<dbReference type="NCBIfam" id="NF004315">
    <property type="entry name" value="PRK05710.1-4"/>
    <property type="match status" value="1"/>
</dbReference>
<dbReference type="InterPro" id="IPR014729">
    <property type="entry name" value="Rossmann-like_a/b/a_fold"/>
</dbReference>
<evidence type="ECO:0000256" key="4">
    <source>
        <dbReference type="ARBA" id="ARBA00022833"/>
    </source>
</evidence>
<dbReference type="PANTHER" id="PTHR43311:SF1">
    <property type="entry name" value="GLUTAMYL-Q TRNA(ASP) SYNTHETASE"/>
    <property type="match status" value="1"/>
</dbReference>
<dbReference type="GO" id="GO:0004818">
    <property type="term" value="F:glutamate-tRNA ligase activity"/>
    <property type="evidence" value="ECO:0007669"/>
    <property type="project" value="TreeGrafter"/>
</dbReference>
<proteinExistence type="predicted"/>
<dbReference type="PROSITE" id="PS00178">
    <property type="entry name" value="AA_TRNA_LIGASE_I"/>
    <property type="match status" value="1"/>
</dbReference>
<dbReference type="GO" id="GO:0006424">
    <property type="term" value="P:glutamyl-tRNA aminoacylation"/>
    <property type="evidence" value="ECO:0007669"/>
    <property type="project" value="TreeGrafter"/>
</dbReference>
<evidence type="ECO:0000313" key="8">
    <source>
        <dbReference type="EMBL" id="CAB4529524.1"/>
    </source>
</evidence>
<dbReference type="PRINTS" id="PR00987">
    <property type="entry name" value="TRNASYNTHGLU"/>
</dbReference>
<keyword evidence="6" id="KW-0030">Aminoacyl-tRNA synthetase</keyword>
<dbReference type="EMBL" id="CAEZSF010000002">
    <property type="protein sequence ID" value="CAB4529524.1"/>
    <property type="molecule type" value="Genomic_DNA"/>
</dbReference>
<accession>A0A6J6ASN4</accession>
<dbReference type="InterPro" id="IPR020058">
    <property type="entry name" value="Glu/Gln-tRNA-synth_Ib_cat-dom"/>
</dbReference>
<dbReference type="Gene3D" id="3.40.50.620">
    <property type="entry name" value="HUPs"/>
    <property type="match status" value="1"/>
</dbReference>
<gene>
    <name evidence="8" type="ORF">UFOPK1358_00030</name>
</gene>
<feature type="domain" description="Glutamyl/glutaminyl-tRNA synthetase class Ib catalytic" evidence="7">
    <location>
        <begin position="4"/>
        <end position="295"/>
    </location>
</feature>
<dbReference type="InterPro" id="IPR001412">
    <property type="entry name" value="aa-tRNA-synth_I_CS"/>
</dbReference>
<evidence type="ECO:0000256" key="2">
    <source>
        <dbReference type="ARBA" id="ARBA00022723"/>
    </source>
</evidence>
<keyword evidence="3" id="KW-0547">Nucleotide-binding</keyword>
<dbReference type="SUPFAM" id="SSF52374">
    <property type="entry name" value="Nucleotidylyl transferase"/>
    <property type="match status" value="1"/>
</dbReference>
<evidence type="ECO:0000256" key="5">
    <source>
        <dbReference type="ARBA" id="ARBA00022840"/>
    </source>
</evidence>